<evidence type="ECO:0000256" key="2">
    <source>
        <dbReference type="ARBA" id="ARBA00022553"/>
    </source>
</evidence>
<dbReference type="PANTHER" id="PTHR43775">
    <property type="entry name" value="FATTY ACID SYNTHASE"/>
    <property type="match status" value="1"/>
</dbReference>
<dbReference type="EMBL" id="JADQTO010000030">
    <property type="protein sequence ID" value="MBG0567757.1"/>
    <property type="molecule type" value="Genomic_DNA"/>
</dbReference>
<feature type="region of interest" description="C-terminal hotdog fold" evidence="4">
    <location>
        <begin position="718"/>
        <end position="857"/>
    </location>
</feature>
<evidence type="ECO:0000313" key="9">
    <source>
        <dbReference type="Proteomes" id="UP000598146"/>
    </source>
</evidence>
<dbReference type="InterPro" id="IPR049551">
    <property type="entry name" value="PKS_DH_C"/>
</dbReference>
<dbReference type="Proteomes" id="UP000598146">
    <property type="component" value="Unassembled WGS sequence"/>
</dbReference>
<keyword evidence="9" id="KW-1185">Reference proteome</keyword>
<dbReference type="GO" id="GO:0005737">
    <property type="term" value="C:cytoplasm"/>
    <property type="evidence" value="ECO:0007669"/>
    <property type="project" value="TreeGrafter"/>
</dbReference>
<comment type="caution">
    <text evidence="8">The sequence shown here is derived from an EMBL/GenBank/DDBJ whole genome shotgun (WGS) entry which is preliminary data.</text>
</comment>
<dbReference type="Pfam" id="PF14765">
    <property type="entry name" value="PS-DH"/>
    <property type="match status" value="1"/>
</dbReference>
<dbReference type="InterPro" id="IPR016039">
    <property type="entry name" value="Thiolase-like"/>
</dbReference>
<dbReference type="PROSITE" id="PS00606">
    <property type="entry name" value="KS3_1"/>
    <property type="match status" value="1"/>
</dbReference>
<dbReference type="InterPro" id="IPR018201">
    <property type="entry name" value="Ketoacyl_synth_AS"/>
</dbReference>
<keyword evidence="1" id="KW-0596">Phosphopantetheine</keyword>
<feature type="region of interest" description="N-terminal hotdog fold" evidence="4">
    <location>
        <begin position="574"/>
        <end position="704"/>
    </location>
</feature>
<dbReference type="PROSITE" id="PS50075">
    <property type="entry name" value="CARRIER"/>
    <property type="match status" value="1"/>
</dbReference>
<dbReference type="Pfam" id="PF00550">
    <property type="entry name" value="PP-binding"/>
    <property type="match status" value="1"/>
</dbReference>
<dbReference type="CDD" id="cd00833">
    <property type="entry name" value="PKS"/>
    <property type="match status" value="1"/>
</dbReference>
<dbReference type="InterPro" id="IPR042104">
    <property type="entry name" value="PKS_dehydratase_sf"/>
</dbReference>
<dbReference type="Gene3D" id="3.30.70.3290">
    <property type="match status" value="1"/>
</dbReference>
<dbReference type="GO" id="GO:0005886">
    <property type="term" value="C:plasma membrane"/>
    <property type="evidence" value="ECO:0007669"/>
    <property type="project" value="TreeGrafter"/>
</dbReference>
<dbReference type="InterPro" id="IPR020841">
    <property type="entry name" value="PKS_Beta-ketoAc_synthase_dom"/>
</dbReference>
<accession>A0A931CHM3</accession>
<dbReference type="SUPFAM" id="SSF53901">
    <property type="entry name" value="Thiolase-like"/>
    <property type="match status" value="1"/>
</dbReference>
<dbReference type="GO" id="GO:0031177">
    <property type="term" value="F:phosphopantetheine binding"/>
    <property type="evidence" value="ECO:0007669"/>
    <property type="project" value="InterPro"/>
</dbReference>
<dbReference type="InterPro" id="IPR036736">
    <property type="entry name" value="ACP-like_sf"/>
</dbReference>
<feature type="domain" description="Ketosynthase family 3 (KS3)" evidence="6">
    <location>
        <begin position="27"/>
        <end position="448"/>
    </location>
</feature>
<proteinExistence type="predicted"/>
<evidence type="ECO:0000259" key="7">
    <source>
        <dbReference type="PROSITE" id="PS52019"/>
    </source>
</evidence>
<dbReference type="InterPro" id="IPR014031">
    <property type="entry name" value="Ketoacyl_synth_C"/>
</dbReference>
<dbReference type="Gene3D" id="3.40.47.10">
    <property type="match status" value="1"/>
</dbReference>
<dbReference type="InterPro" id="IPR014030">
    <property type="entry name" value="Ketoacyl_synth_N"/>
</dbReference>
<dbReference type="InterPro" id="IPR020807">
    <property type="entry name" value="PKS_DH"/>
</dbReference>
<evidence type="ECO:0000259" key="6">
    <source>
        <dbReference type="PROSITE" id="PS52004"/>
    </source>
</evidence>
<dbReference type="InterPro" id="IPR049900">
    <property type="entry name" value="PKS_mFAS_DH"/>
</dbReference>
<evidence type="ECO:0000256" key="4">
    <source>
        <dbReference type="PROSITE-ProRule" id="PRU01363"/>
    </source>
</evidence>
<evidence type="ECO:0000313" key="8">
    <source>
        <dbReference type="EMBL" id="MBG0567757.1"/>
    </source>
</evidence>
<evidence type="ECO:0000256" key="1">
    <source>
        <dbReference type="ARBA" id="ARBA00022450"/>
    </source>
</evidence>
<protein>
    <submittedName>
        <fullName evidence="8">Polyketide synthase dehydratase domain-containing protein</fullName>
    </submittedName>
</protein>
<dbReference type="InterPro" id="IPR050091">
    <property type="entry name" value="PKS_NRPS_Biosynth_Enz"/>
</dbReference>
<dbReference type="SMART" id="SM00825">
    <property type="entry name" value="PKS_KS"/>
    <property type="match status" value="1"/>
</dbReference>
<dbReference type="AlphaFoldDB" id="A0A931CHM3"/>
<dbReference type="Gene3D" id="3.10.129.110">
    <property type="entry name" value="Polyketide synthase dehydratase"/>
    <property type="match status" value="1"/>
</dbReference>
<dbReference type="SMART" id="SM00823">
    <property type="entry name" value="PKS_PP"/>
    <property type="match status" value="1"/>
</dbReference>
<evidence type="ECO:0000259" key="5">
    <source>
        <dbReference type="PROSITE" id="PS50075"/>
    </source>
</evidence>
<dbReference type="FunFam" id="3.40.47.10:FF:000019">
    <property type="entry name" value="Polyketide synthase type I"/>
    <property type="match status" value="1"/>
</dbReference>
<keyword evidence="2" id="KW-0597">Phosphoprotein</keyword>
<dbReference type="RefSeq" id="WP_196419535.1">
    <property type="nucleotide sequence ID" value="NZ_JADQTO010000030.1"/>
</dbReference>
<dbReference type="GO" id="GO:0071770">
    <property type="term" value="P:DIM/DIP cell wall layer assembly"/>
    <property type="evidence" value="ECO:0007669"/>
    <property type="project" value="TreeGrafter"/>
</dbReference>
<dbReference type="Pfam" id="PF00109">
    <property type="entry name" value="ketoacyl-synt"/>
    <property type="match status" value="1"/>
</dbReference>
<reference evidence="8" key="1">
    <citation type="submission" date="2020-11" db="EMBL/GenBank/DDBJ databases">
        <title>Isolation and identification of active actinomycetes.</title>
        <authorList>
            <person name="Sun X."/>
        </authorList>
    </citation>
    <scope>NUCLEOTIDE SEQUENCE</scope>
    <source>
        <strain evidence="8">NEAU-A11</strain>
    </source>
</reference>
<dbReference type="Pfam" id="PF22621">
    <property type="entry name" value="CurL-like_PKS_C"/>
    <property type="match status" value="1"/>
</dbReference>
<dbReference type="PROSITE" id="PS52004">
    <property type="entry name" value="KS3_2"/>
    <property type="match status" value="1"/>
</dbReference>
<dbReference type="InterPro" id="IPR006162">
    <property type="entry name" value="Ppantetheine_attach_site"/>
</dbReference>
<organism evidence="8 9">
    <name type="scientific">Actinoplanes aureus</name>
    <dbReference type="NCBI Taxonomy" id="2792083"/>
    <lineage>
        <taxon>Bacteria</taxon>
        <taxon>Bacillati</taxon>
        <taxon>Actinomycetota</taxon>
        <taxon>Actinomycetes</taxon>
        <taxon>Micromonosporales</taxon>
        <taxon>Micromonosporaceae</taxon>
        <taxon>Actinoplanes</taxon>
    </lineage>
</organism>
<name>A0A931CHM3_9ACTN</name>
<dbReference type="GO" id="GO:0004312">
    <property type="term" value="F:fatty acid synthase activity"/>
    <property type="evidence" value="ECO:0007669"/>
    <property type="project" value="TreeGrafter"/>
</dbReference>
<dbReference type="PROSITE" id="PS00012">
    <property type="entry name" value="PHOSPHOPANTETHEINE"/>
    <property type="match status" value="1"/>
</dbReference>
<dbReference type="InterPro" id="IPR001031">
    <property type="entry name" value="Thioesterase"/>
</dbReference>
<dbReference type="Pfam" id="PF00975">
    <property type="entry name" value="Thioesterase"/>
    <property type="match status" value="1"/>
</dbReference>
<dbReference type="InterPro" id="IPR029058">
    <property type="entry name" value="AB_hydrolase_fold"/>
</dbReference>
<sequence>MSHDLLLRRSLHAIRELRQELDRHRAAEPVAIVGMSCRFPGGADSPEAFWRLLADGRDAVVPVPPDRWGGRSYLDPDPDVPGTTYTDRAGFLREDIHEFDAELFGIPAGEAAEMDPQQRLLLETSWAALESAGTRGGDRTGVFVGISGSEFAMLPRPAERIGPYTATGATVSIAAGRIAHALSLRGPALAVDTACSSSLVAVHLAVQSLRRGECDSALAGGVNALLSPGNFIVLSKMRALARDGRCKTFDAAADGYVRGEGCGMVVLRRLADARADGDPVLAVIHGSAVNQDGRSSGLTVPNGSAQRAVVEQALGQAGVAPGEVGYLEAHGTGTPLGDPIEMHALTEVLGRGRTPDRPLWIGAVKPAIGHLEAAAGIAGLIKTVLVLQHGEIPPNLHLTRLNPRLSPERIPARLPAALTPWESGGDRRVAGVSSFGFSGTNAHVVLAEAPAAAEQDTGVRSHLAVLSARTPDALRRYAADLAAHLESRPGLALAAVCHTLAVRRTHFPHRAAAVVSGIGELVDWLRDVKPAEPPQGADELSVLARQFLAGGDPRSDWTGQAVTLPSRPFSRVRHVAAAPGRPEAALPGRRVPSPLRTAQYEALVGPDTLPELRDNNEVLHIGYYHAMVAAAVRDLSGSRSYLLRDLEFVEALHFTGDAERIVQVVVEEADGDEERPCSVHSRPAAGDDWSVHLRAALYPRPTTTRMLTTRAALTERCSRPMSADDFHADLRSRGFRMGPAVTWVEQLSVGEGEALARFRPAEPGENRCGLAVHPGVLDAAVQLFAAAGRAELGGDAFITRRIAELLLVDRPAAGPLWGHATLREGLRGDIVVFADSGELVARATGVEIVRIDNRRREELVRQAAARPPAAHAGGDVTGYLTAAVTELLAGETPPPDRPLAEYGMDSLAVLELRRRIAADLGMDVPVEYLLQGPSIGDLAALLTSPGDGDDAVGAYRRDYDLNPESWLVHGSKRADADVRLFCVPYGVKGASLYSRWAKRLPYYVDVCPIQFPGKEQRIRERPIADLTEAVDALEQVLSSRLDRPVALYGHSVGALVAYRVAQRLSGTGRVSHLFVGAYTAPTVQPNPVYRRVMETFRVFGFDDVPALEDLAGASAEDHRRYEAFIREKFGIDVDDEVRAAVKPVGLADFRLVHTYRHDPDEPPLTIPVTAFHGERDTFVTEEEMRAWGKLTTGPFTCEVVPGDHFFLHGDQAEDRVVTTIARQLDR</sequence>
<dbReference type="Gene3D" id="3.40.50.1820">
    <property type="entry name" value="alpha/beta hydrolase"/>
    <property type="match status" value="1"/>
</dbReference>
<dbReference type="InterPro" id="IPR020806">
    <property type="entry name" value="PKS_PP-bd"/>
</dbReference>
<feature type="domain" description="PKS/mFAS DH" evidence="7">
    <location>
        <begin position="574"/>
        <end position="857"/>
    </location>
</feature>
<feature type="domain" description="Carrier" evidence="5">
    <location>
        <begin position="871"/>
        <end position="946"/>
    </location>
</feature>
<comment type="caution">
    <text evidence="4">Lacks conserved residue(s) required for the propagation of feature annotation.</text>
</comment>
<dbReference type="PANTHER" id="PTHR43775:SF37">
    <property type="entry name" value="SI:DKEY-61P9.11"/>
    <property type="match status" value="1"/>
</dbReference>
<dbReference type="SMART" id="SM00826">
    <property type="entry name" value="PKS_DH"/>
    <property type="match status" value="1"/>
</dbReference>
<dbReference type="Pfam" id="PF02801">
    <property type="entry name" value="Ketoacyl-synt_C"/>
    <property type="match status" value="1"/>
</dbReference>
<dbReference type="GO" id="GO:0006633">
    <property type="term" value="P:fatty acid biosynthetic process"/>
    <property type="evidence" value="ECO:0007669"/>
    <property type="project" value="InterPro"/>
</dbReference>
<keyword evidence="3" id="KW-0808">Transferase</keyword>
<dbReference type="InterPro" id="IPR009081">
    <property type="entry name" value="PP-bd_ACP"/>
</dbReference>
<dbReference type="SUPFAM" id="SSF53474">
    <property type="entry name" value="alpha/beta-Hydrolases"/>
    <property type="match status" value="1"/>
</dbReference>
<evidence type="ECO:0000256" key="3">
    <source>
        <dbReference type="ARBA" id="ARBA00022679"/>
    </source>
</evidence>
<dbReference type="PROSITE" id="PS52019">
    <property type="entry name" value="PKS_MFAS_DH"/>
    <property type="match status" value="1"/>
</dbReference>
<dbReference type="Gene3D" id="1.10.1200.10">
    <property type="entry name" value="ACP-like"/>
    <property type="match status" value="1"/>
</dbReference>
<gene>
    <name evidence="8" type="ORF">I4J89_40565</name>
</gene>
<dbReference type="GO" id="GO:0004315">
    <property type="term" value="F:3-oxoacyl-[acyl-carrier-protein] synthase activity"/>
    <property type="evidence" value="ECO:0007669"/>
    <property type="project" value="InterPro"/>
</dbReference>
<dbReference type="SUPFAM" id="SSF47336">
    <property type="entry name" value="ACP-like"/>
    <property type="match status" value="1"/>
</dbReference>